<feature type="transmembrane region" description="Helical" evidence="1">
    <location>
        <begin position="90"/>
        <end position="110"/>
    </location>
</feature>
<dbReference type="InterPro" id="IPR021529">
    <property type="entry name" value="DUF2798"/>
</dbReference>
<dbReference type="HOGENOM" id="CLU_113291_1_0_9"/>
<feature type="transmembrane region" description="Helical" evidence="1">
    <location>
        <begin position="130"/>
        <end position="148"/>
    </location>
</feature>
<comment type="caution">
    <text evidence="2">The sequence shown here is derived from an EMBL/GenBank/DDBJ whole genome shotgun (WGS) entry which is preliminary data.</text>
</comment>
<dbReference type="Pfam" id="PF11391">
    <property type="entry name" value="DUF2798"/>
    <property type="match status" value="2"/>
</dbReference>
<reference evidence="2" key="2">
    <citation type="submission" date="2014-06" db="EMBL/GenBank/DDBJ databases">
        <title>Draft genome sequence of Clostridium spiroforme (DSM 1552).</title>
        <authorList>
            <person name="Sudarsanam P."/>
            <person name="Ley R."/>
            <person name="Guruge J."/>
            <person name="Turnbaugh P.J."/>
            <person name="Mahowald M."/>
            <person name="Liep D."/>
            <person name="Gordon J."/>
        </authorList>
    </citation>
    <scope>NUCLEOTIDE SEQUENCE</scope>
    <source>
        <strain evidence="2">DSM 1552</strain>
    </source>
</reference>
<proteinExistence type="predicted"/>
<keyword evidence="1" id="KW-0472">Membrane</keyword>
<dbReference type="EMBL" id="ABIK02000004">
    <property type="protein sequence ID" value="EDS75747.1"/>
    <property type="molecule type" value="Genomic_DNA"/>
</dbReference>
<dbReference type="eggNOG" id="ENOG50304CC">
    <property type="taxonomic scope" value="Bacteria"/>
</dbReference>
<evidence type="ECO:0000256" key="1">
    <source>
        <dbReference type="SAM" id="Phobius"/>
    </source>
</evidence>
<sequence length="164" mass="18865">MKVGGSFMEKSKLHHFLFTVAMAFIMVYAMICYNISLNIGGMTNAVFVMAFHELWIMWPIAIILELCFVERIAVNLAFKRLDKNTDSHRIQITISTMIVCLMCPIMSFIATLLFKDAGMEFIAVWLETTVLNFPMALAWQIFYGGAAIRQLEKMYIKHFTTNKN</sequence>
<evidence type="ECO:0000313" key="2">
    <source>
        <dbReference type="EMBL" id="EDS75747.1"/>
    </source>
</evidence>
<feature type="transmembrane region" description="Helical" evidence="1">
    <location>
        <begin position="16"/>
        <end position="36"/>
    </location>
</feature>
<keyword evidence="1" id="KW-0812">Transmembrane</keyword>
<evidence type="ECO:0000313" key="3">
    <source>
        <dbReference type="Proteomes" id="UP000004910"/>
    </source>
</evidence>
<gene>
    <name evidence="2" type="ORF">CLOSPI_00266</name>
</gene>
<reference evidence="2" key="1">
    <citation type="submission" date="2008-02" db="EMBL/GenBank/DDBJ databases">
        <authorList>
            <person name="Fulton L."/>
            <person name="Clifton S."/>
            <person name="Fulton B."/>
            <person name="Xu J."/>
            <person name="Minx P."/>
            <person name="Pepin K.H."/>
            <person name="Johnson M."/>
            <person name="Thiruvilangam P."/>
            <person name="Bhonagiri V."/>
            <person name="Nash W.E."/>
            <person name="Mardis E.R."/>
            <person name="Wilson R.K."/>
        </authorList>
    </citation>
    <scope>NUCLEOTIDE SEQUENCE [LARGE SCALE GENOMIC DNA]</scope>
    <source>
        <strain evidence="2">DSM 1552</strain>
    </source>
</reference>
<dbReference type="AlphaFoldDB" id="B1BZA0"/>
<dbReference type="Proteomes" id="UP000004910">
    <property type="component" value="Unassembled WGS sequence"/>
</dbReference>
<dbReference type="STRING" id="428126.CLOSPI_00266"/>
<accession>B1BZA0</accession>
<keyword evidence="1" id="KW-1133">Transmembrane helix</keyword>
<organism evidence="2 3">
    <name type="scientific">Thomasclavelia spiroformis DSM 1552</name>
    <dbReference type="NCBI Taxonomy" id="428126"/>
    <lineage>
        <taxon>Bacteria</taxon>
        <taxon>Bacillati</taxon>
        <taxon>Bacillota</taxon>
        <taxon>Erysipelotrichia</taxon>
        <taxon>Erysipelotrichales</taxon>
        <taxon>Coprobacillaceae</taxon>
        <taxon>Thomasclavelia</taxon>
    </lineage>
</organism>
<protein>
    <recommendedName>
        <fullName evidence="4">DUF2798 domain-containing protein</fullName>
    </recommendedName>
</protein>
<evidence type="ECO:0008006" key="4">
    <source>
        <dbReference type="Google" id="ProtNLM"/>
    </source>
</evidence>
<feature type="transmembrane region" description="Helical" evidence="1">
    <location>
        <begin position="56"/>
        <end position="78"/>
    </location>
</feature>
<name>B1BZA0_9FIRM</name>
<keyword evidence="3" id="KW-1185">Reference proteome</keyword>